<evidence type="ECO:0000256" key="6">
    <source>
        <dbReference type="ARBA" id="ARBA00023128"/>
    </source>
</evidence>
<dbReference type="OrthoDB" id="3176171at2759"/>
<dbReference type="PANTHER" id="PTHR47117">
    <property type="entry name" value="STAR-RELATED LIPID TRANSFER PROTEIN 9"/>
    <property type="match status" value="1"/>
</dbReference>
<gene>
    <name evidence="14" type="ORF">EDS130_LOCUS5607</name>
</gene>
<feature type="compositionally biased region" description="Polar residues" evidence="12">
    <location>
        <begin position="1121"/>
        <end position="1137"/>
    </location>
</feature>
<dbReference type="FunFam" id="3.40.850.10:FF:000063">
    <property type="entry name" value="Kinesin-like protein"/>
    <property type="match status" value="1"/>
</dbReference>
<dbReference type="PRINTS" id="PR00380">
    <property type="entry name" value="KINESINHEAVY"/>
</dbReference>
<accession>A0A813TYZ5</accession>
<feature type="region of interest" description="Disordered" evidence="12">
    <location>
        <begin position="1028"/>
        <end position="1137"/>
    </location>
</feature>
<dbReference type="InterPro" id="IPR036961">
    <property type="entry name" value="Kinesin_motor_dom_sf"/>
</dbReference>
<dbReference type="GO" id="GO:0003777">
    <property type="term" value="F:microtubule motor activity"/>
    <property type="evidence" value="ECO:0007669"/>
    <property type="project" value="InterPro"/>
</dbReference>
<dbReference type="GO" id="GO:0007018">
    <property type="term" value="P:microtubule-based movement"/>
    <property type="evidence" value="ECO:0007669"/>
    <property type="project" value="InterPro"/>
</dbReference>
<evidence type="ECO:0000256" key="3">
    <source>
        <dbReference type="ARBA" id="ARBA00022741"/>
    </source>
</evidence>
<evidence type="ECO:0000256" key="4">
    <source>
        <dbReference type="ARBA" id="ARBA00022840"/>
    </source>
</evidence>
<evidence type="ECO:0000313" key="15">
    <source>
        <dbReference type="Proteomes" id="UP000663852"/>
    </source>
</evidence>
<evidence type="ECO:0000256" key="2">
    <source>
        <dbReference type="ARBA" id="ARBA00022448"/>
    </source>
</evidence>
<evidence type="ECO:0000256" key="8">
    <source>
        <dbReference type="ARBA" id="ARBA00023175"/>
    </source>
</evidence>
<comment type="subcellular location">
    <subcellularLocation>
        <location evidence="1">Mitochondrion membrane</location>
        <topology evidence="1">Peripheral membrane protein</topology>
    </subcellularLocation>
</comment>
<dbReference type="SUPFAM" id="SSF49879">
    <property type="entry name" value="SMAD/FHA domain"/>
    <property type="match status" value="1"/>
</dbReference>
<dbReference type="GO" id="GO:0008017">
    <property type="term" value="F:microtubule binding"/>
    <property type="evidence" value="ECO:0007669"/>
    <property type="project" value="InterPro"/>
</dbReference>
<keyword evidence="3 11" id="KW-0547">Nucleotide-binding</keyword>
<organism evidence="14 15">
    <name type="scientific">Adineta ricciae</name>
    <name type="common">Rotifer</name>
    <dbReference type="NCBI Taxonomy" id="249248"/>
    <lineage>
        <taxon>Eukaryota</taxon>
        <taxon>Metazoa</taxon>
        <taxon>Spiralia</taxon>
        <taxon>Gnathifera</taxon>
        <taxon>Rotifera</taxon>
        <taxon>Eurotatoria</taxon>
        <taxon>Bdelloidea</taxon>
        <taxon>Adinetida</taxon>
        <taxon>Adinetidae</taxon>
        <taxon>Adineta</taxon>
    </lineage>
</organism>
<dbReference type="InterPro" id="IPR008984">
    <property type="entry name" value="SMAD_FHA_dom_sf"/>
</dbReference>
<feature type="binding site" evidence="11">
    <location>
        <begin position="109"/>
        <end position="116"/>
    </location>
    <ligand>
        <name>ATP</name>
        <dbReference type="ChEBI" id="CHEBI:30616"/>
    </ligand>
</feature>
<dbReference type="Pfam" id="PF00498">
    <property type="entry name" value="FHA"/>
    <property type="match status" value="1"/>
</dbReference>
<evidence type="ECO:0000256" key="12">
    <source>
        <dbReference type="SAM" id="MobiDB-lite"/>
    </source>
</evidence>
<dbReference type="Pfam" id="PF00225">
    <property type="entry name" value="Kinesin"/>
    <property type="match status" value="2"/>
</dbReference>
<evidence type="ECO:0000256" key="5">
    <source>
        <dbReference type="ARBA" id="ARBA00023054"/>
    </source>
</evidence>
<proteinExistence type="inferred from homology"/>
<keyword evidence="7" id="KW-0472">Membrane</keyword>
<feature type="compositionally biased region" description="Polar residues" evidence="12">
    <location>
        <begin position="1057"/>
        <end position="1080"/>
    </location>
</feature>
<feature type="domain" description="Kinesin motor" evidence="13">
    <location>
        <begin position="5"/>
        <end position="376"/>
    </location>
</feature>
<dbReference type="InterPro" id="IPR027417">
    <property type="entry name" value="P-loop_NTPase"/>
</dbReference>
<dbReference type="InterPro" id="IPR001752">
    <property type="entry name" value="Kinesin_motor_dom"/>
</dbReference>
<comment type="caution">
    <text evidence="14">The sequence shown here is derived from an EMBL/GenBank/DDBJ whole genome shotgun (WGS) entry which is preliminary data.</text>
</comment>
<evidence type="ECO:0000256" key="10">
    <source>
        <dbReference type="ARBA" id="ARBA00079247"/>
    </source>
</evidence>
<feature type="compositionally biased region" description="Basic and acidic residues" evidence="12">
    <location>
        <begin position="1090"/>
        <end position="1106"/>
    </location>
</feature>
<dbReference type="EMBL" id="CAJNOJ010000015">
    <property type="protein sequence ID" value="CAF0816129.1"/>
    <property type="molecule type" value="Genomic_DNA"/>
</dbReference>
<protein>
    <recommendedName>
        <fullName evidence="10">Kinesin-like protein 6</fullName>
    </recommendedName>
</protein>
<evidence type="ECO:0000313" key="14">
    <source>
        <dbReference type="EMBL" id="CAF0816129.1"/>
    </source>
</evidence>
<dbReference type="SUPFAM" id="SSF52540">
    <property type="entry name" value="P-loop containing nucleoside triphosphate hydrolases"/>
    <property type="match status" value="1"/>
</dbReference>
<evidence type="ECO:0000256" key="11">
    <source>
        <dbReference type="PROSITE-ProRule" id="PRU00283"/>
    </source>
</evidence>
<dbReference type="PROSITE" id="PS50067">
    <property type="entry name" value="KINESIN_MOTOR_2"/>
    <property type="match status" value="1"/>
</dbReference>
<dbReference type="SMART" id="SM00129">
    <property type="entry name" value="KISc"/>
    <property type="match status" value="1"/>
</dbReference>
<dbReference type="FunFam" id="2.60.200.20:FF:000034">
    <property type="entry name" value="kinesin-like protein KIF28P"/>
    <property type="match status" value="1"/>
</dbReference>
<keyword evidence="5" id="KW-0175">Coiled coil</keyword>
<dbReference type="Gene3D" id="3.40.850.10">
    <property type="entry name" value="Kinesin motor domain"/>
    <property type="match status" value="1"/>
</dbReference>
<comment type="similarity">
    <text evidence="11">Belongs to the TRAFAC class myosin-kinesin ATPase superfamily. Kinesin family.</text>
</comment>
<evidence type="ECO:0000259" key="13">
    <source>
        <dbReference type="PROSITE" id="PS50067"/>
    </source>
</evidence>
<dbReference type="Gene3D" id="2.60.200.20">
    <property type="match status" value="1"/>
</dbReference>
<evidence type="ECO:0000256" key="1">
    <source>
        <dbReference type="ARBA" id="ARBA00004318"/>
    </source>
</evidence>
<keyword evidence="2" id="KW-0813">Transport</keyword>
<dbReference type="GO" id="GO:0031966">
    <property type="term" value="C:mitochondrial membrane"/>
    <property type="evidence" value="ECO:0007669"/>
    <property type="project" value="UniProtKB-SubCell"/>
</dbReference>
<reference evidence="14" key="1">
    <citation type="submission" date="2021-02" db="EMBL/GenBank/DDBJ databases">
        <authorList>
            <person name="Nowell W R."/>
        </authorList>
    </citation>
    <scope>NUCLEOTIDE SEQUENCE</scope>
</reference>
<dbReference type="Proteomes" id="UP000663852">
    <property type="component" value="Unassembled WGS sequence"/>
</dbReference>
<name>A0A813TYZ5_ADIRI</name>
<dbReference type="AlphaFoldDB" id="A0A813TYZ5"/>
<dbReference type="GO" id="GO:0005524">
    <property type="term" value="F:ATP binding"/>
    <property type="evidence" value="ECO:0007669"/>
    <property type="project" value="UniProtKB-UniRule"/>
</dbReference>
<comment type="function">
    <text evidence="9">Microtubule-dependent motor protein required for mitochondrion morphology and transport of mitochondria in neuronal cells.</text>
</comment>
<keyword evidence="6" id="KW-0496">Mitochondrion</keyword>
<keyword evidence="8 11" id="KW-0505">Motor protein</keyword>
<keyword evidence="4 11" id="KW-0067">ATP-binding</keyword>
<sequence length="1137" mass="128918">MSEESIKVAVRVRPFNQREKDRNAKLIIKMHGQSTFITDPRSSGEEPKQFSFDYSYWSHDGFIELPSGILESKDNSSAYASQQKVFNDLGRDVIKNAFDGFNCSLFAYGQTGSGKSYSMVGYGVNRGIIPIACDELFHQIQSTKSSSVRYEVSLSMMEIYNEQVRDLLTQDFPKGGLAVRQHPTSGNFYPQGLRIVPVGNYTDIERRISEGTQNRTIAATNMNATSSRAHTVVTIYFDQFINGTHGETKKTSAINLVDLAGKGRFQLGISSEYALLFQGSERAASTGATGDRLKESTNINKSLSTLGNVISALADISSGSKRKVVVPYRDSTLTKLLQNALGGNSKTVMIAALSPADVNYDETLSTLRFADRVKRIKNTVVVNENPLEKLIRELKEENDRLKLLIDTGKFNLQLDIQPGMSTQDIELMRRDVEEGILSQIQVNQQLLQDSKTTWDLKLKQAQSDDKNTPLLVDKKLPCLANLNEDPMLSYVICHYLTTDEITIGSRNATICLNGLSVLEHHAIIRKLDANNYQLIPAVPGAKIKVNGYNLNGSTQLKHKDRILFGANHVYVYLNVLNETNESKELPAVITWEFAQKEIAKAKGYSLGNNLTTEQEELQEKILSLLPLLSEVNAISEELNKYRTFEIVLMPISSWDGTVGKGSKVMIKMRNLLNQNAWYWDDVKFVNRSFIIKEHYQRFLDGEEEILYIAKEDDPFWEPVEDVLLGTANVFLQSLAYSLDFSDEICIVDYKGLEQGRLSINLCPCSSSGKVINEEQFVDQPEELLDKPFSFKITMRFIEINDERYNKGIRVRYKVFNELEFTETNVICRNTVCANIKQSRIITIPNMDHNWLDFFENGCIIFQVFALQEESKPDTRLFKMTTRDLKKIEQKQDSTNIIPVNHPSSISPGDSKLKSELTLLHRKYARLEQKEKRIQQLCREWENNHDYQKFYKNLSAVAFSSGTKMKIAANVILSGVQLLQSVHSANKENSMDIYIFGNEEREYVKDMEHGNAEKLKYWDEYYRKLASKQRRGSSLQRVPMKRPSSTHLDGLENHALYPSSQARSDLNQDGQQTRVNSSIAQLPNDKMPPVIRKDSRREADNDIEIAKSRTMSNPMRTDGTGKKSTLSSERNSTSCTIS</sequence>
<dbReference type="InterPro" id="IPR000253">
    <property type="entry name" value="FHA_dom"/>
</dbReference>
<evidence type="ECO:0000256" key="7">
    <source>
        <dbReference type="ARBA" id="ARBA00023136"/>
    </source>
</evidence>
<evidence type="ECO:0000256" key="9">
    <source>
        <dbReference type="ARBA" id="ARBA00054688"/>
    </source>
</evidence>